<dbReference type="Proteomes" id="UP000275846">
    <property type="component" value="Unassembled WGS sequence"/>
</dbReference>
<dbReference type="STRING" id="70667.A0A183S983"/>
<evidence type="ECO:0000313" key="3">
    <source>
        <dbReference type="WBParaSite" id="SSLN_0000081401-mRNA-1"/>
    </source>
</evidence>
<dbReference type="WBParaSite" id="SSLN_0000081401-mRNA-1">
    <property type="protein sequence ID" value="SSLN_0000081401-mRNA-1"/>
    <property type="gene ID" value="SSLN_0000081401"/>
</dbReference>
<organism evidence="3">
    <name type="scientific">Schistocephalus solidus</name>
    <name type="common">Tapeworm</name>
    <dbReference type="NCBI Taxonomy" id="70667"/>
    <lineage>
        <taxon>Eukaryota</taxon>
        <taxon>Metazoa</taxon>
        <taxon>Spiralia</taxon>
        <taxon>Lophotrochozoa</taxon>
        <taxon>Platyhelminthes</taxon>
        <taxon>Cestoda</taxon>
        <taxon>Eucestoda</taxon>
        <taxon>Diphyllobothriidea</taxon>
        <taxon>Diphyllobothriidae</taxon>
        <taxon>Schistocephalus</taxon>
    </lineage>
</organism>
<protein>
    <submittedName>
        <fullName evidence="3">Apple domain-containing protein</fullName>
    </submittedName>
</protein>
<dbReference type="EMBL" id="UYSU01000766">
    <property type="protein sequence ID" value="VDL86216.1"/>
    <property type="molecule type" value="Genomic_DNA"/>
</dbReference>
<sequence length="373" mass="41509">MYIARPCTAHSDLVCRACRPLCISEEFEFTPCKGSSNRECRRKDIIPEVVIPHQHSVWFEDQRYVKDVRLEFEVVNLEPILEPVNHSSSNDNLHFLASANQEFMGAGTGDFSARRWYPGEDSARLGDYHNMHRANETLARLCPYPIPPLYHLSMFVHRNVTTATDPDPTLPGYRPILASCHTYEQHGHFPPPGPNLENDVGGQPNRDMFFTGSQSTYPSDDYRPSRGGFYSADDAYVYSSSASSASMESGGSSTVAAPVISCLEPSKLPAIFGPEWNNELASPKILFFEEKRLCAQLKNSCRACLVSCAEEIKSSSLTCKPTAGPADNGRSPRLETCFDCCAKDNCTYVCGKYSAHRCLMRLCSYGKFSTIDS</sequence>
<name>A0A183S983_SCHSO</name>
<reference evidence="3" key="1">
    <citation type="submission" date="2016-06" db="UniProtKB">
        <authorList>
            <consortium name="WormBaseParasite"/>
        </authorList>
    </citation>
    <scope>IDENTIFICATION</scope>
</reference>
<dbReference type="OrthoDB" id="5965479at2759"/>
<evidence type="ECO:0000313" key="1">
    <source>
        <dbReference type="EMBL" id="VDL86216.1"/>
    </source>
</evidence>
<dbReference type="AlphaFoldDB" id="A0A183S983"/>
<evidence type="ECO:0000313" key="2">
    <source>
        <dbReference type="Proteomes" id="UP000275846"/>
    </source>
</evidence>
<gene>
    <name evidence="1" type="ORF">SSLN_LOCUS781</name>
</gene>
<accession>A0A183S983</accession>
<keyword evidence="2" id="KW-1185">Reference proteome</keyword>
<proteinExistence type="predicted"/>
<reference evidence="1 2" key="2">
    <citation type="submission" date="2018-11" db="EMBL/GenBank/DDBJ databases">
        <authorList>
            <consortium name="Pathogen Informatics"/>
        </authorList>
    </citation>
    <scope>NUCLEOTIDE SEQUENCE [LARGE SCALE GENOMIC DNA]</scope>
    <source>
        <strain evidence="1 2">NST_G2</strain>
    </source>
</reference>